<dbReference type="PROSITE" id="PS50851">
    <property type="entry name" value="CHEW"/>
    <property type="match status" value="1"/>
</dbReference>
<dbReference type="PANTHER" id="PTHR22617:SF23">
    <property type="entry name" value="CHEMOTAXIS PROTEIN CHEW"/>
    <property type="match status" value="1"/>
</dbReference>
<dbReference type="Pfam" id="PF01584">
    <property type="entry name" value="CheW"/>
    <property type="match status" value="1"/>
</dbReference>
<protein>
    <submittedName>
        <fullName evidence="2">Chemotaxis protein CheW</fullName>
    </submittedName>
</protein>
<dbReference type="Gene3D" id="2.40.50.180">
    <property type="entry name" value="CheA-289, Domain 4"/>
    <property type="match status" value="1"/>
</dbReference>
<dbReference type="InterPro" id="IPR002545">
    <property type="entry name" value="CheW-lke_dom"/>
</dbReference>
<dbReference type="RefSeq" id="WP_261693638.1">
    <property type="nucleotide sequence ID" value="NZ_CP104694.1"/>
</dbReference>
<dbReference type="InterPro" id="IPR039315">
    <property type="entry name" value="CheW"/>
</dbReference>
<accession>A0ABY6BE87</accession>
<name>A0ABY6BE87_9GAMM</name>
<evidence type="ECO:0000313" key="2">
    <source>
        <dbReference type="EMBL" id="UXI66655.1"/>
    </source>
</evidence>
<dbReference type="Gene3D" id="2.30.30.40">
    <property type="entry name" value="SH3 Domains"/>
    <property type="match status" value="1"/>
</dbReference>
<dbReference type="SUPFAM" id="SSF50341">
    <property type="entry name" value="CheW-like"/>
    <property type="match status" value="1"/>
</dbReference>
<organism evidence="2 3">
    <name type="scientific">Tahibacter amnicola</name>
    <dbReference type="NCBI Taxonomy" id="2976241"/>
    <lineage>
        <taxon>Bacteria</taxon>
        <taxon>Pseudomonadati</taxon>
        <taxon>Pseudomonadota</taxon>
        <taxon>Gammaproteobacteria</taxon>
        <taxon>Lysobacterales</taxon>
        <taxon>Rhodanobacteraceae</taxon>
        <taxon>Tahibacter</taxon>
    </lineage>
</organism>
<evidence type="ECO:0000259" key="1">
    <source>
        <dbReference type="PROSITE" id="PS50851"/>
    </source>
</evidence>
<dbReference type="InterPro" id="IPR036061">
    <property type="entry name" value="CheW-like_dom_sf"/>
</dbReference>
<evidence type="ECO:0000313" key="3">
    <source>
        <dbReference type="Proteomes" id="UP001064632"/>
    </source>
</evidence>
<proteinExistence type="predicted"/>
<dbReference type="SMART" id="SM00260">
    <property type="entry name" value="CheW"/>
    <property type="match status" value="1"/>
</dbReference>
<keyword evidence="3" id="KW-1185">Reference proteome</keyword>
<sequence>MSEASQEILLLCTVAGRTLGLRLSQVEETLRPLPIVPVAGAPAAIPGFSVIRDRPVPVVDMALLLGLAWTPPQRLVTIKIGERRAALAVTSVDGVRRLPGAQLQALPALFRDATDERVAGIVALDSELWWVLRESRLVPEFAWENLPDEVPA</sequence>
<feature type="domain" description="CheW-like" evidence="1">
    <location>
        <begin position="6"/>
        <end position="143"/>
    </location>
</feature>
<dbReference type="PANTHER" id="PTHR22617">
    <property type="entry name" value="CHEMOTAXIS SENSOR HISTIDINE KINASE-RELATED"/>
    <property type="match status" value="1"/>
</dbReference>
<gene>
    <name evidence="2" type="ORF">N4264_18120</name>
</gene>
<dbReference type="Proteomes" id="UP001064632">
    <property type="component" value="Chromosome"/>
</dbReference>
<dbReference type="EMBL" id="CP104694">
    <property type="protein sequence ID" value="UXI66655.1"/>
    <property type="molecule type" value="Genomic_DNA"/>
</dbReference>
<reference evidence="2" key="1">
    <citation type="submission" date="2022-09" db="EMBL/GenBank/DDBJ databases">
        <title>Tahibacter sp. nov., isolated from a fresh water.</title>
        <authorList>
            <person name="Baek J.H."/>
            <person name="Lee J.K."/>
            <person name="Kim J.M."/>
            <person name="Jeon C.O."/>
        </authorList>
    </citation>
    <scope>NUCLEOTIDE SEQUENCE</scope>
    <source>
        <strain evidence="2">W38</strain>
    </source>
</reference>